<dbReference type="InterPro" id="IPR029068">
    <property type="entry name" value="Glyas_Bleomycin-R_OHBP_Dase"/>
</dbReference>
<dbReference type="Proteomes" id="UP001491310">
    <property type="component" value="Unassembled WGS sequence"/>
</dbReference>
<gene>
    <name evidence="2" type="ORF">WJX75_005571</name>
</gene>
<dbReference type="SUPFAM" id="SSF54593">
    <property type="entry name" value="Glyoxalase/Bleomycin resistance protein/Dihydroxybiphenyl dioxygenase"/>
    <property type="match status" value="1"/>
</dbReference>
<accession>A0ABR2YKZ0</accession>
<proteinExistence type="predicted"/>
<dbReference type="InterPro" id="IPR037523">
    <property type="entry name" value="VOC_core"/>
</dbReference>
<dbReference type="EMBL" id="JALJOT010000009">
    <property type="protein sequence ID" value="KAK9907540.1"/>
    <property type="molecule type" value="Genomic_DNA"/>
</dbReference>
<organism evidence="2 3">
    <name type="scientific">Coccomyxa subellipsoidea</name>
    <dbReference type="NCBI Taxonomy" id="248742"/>
    <lineage>
        <taxon>Eukaryota</taxon>
        <taxon>Viridiplantae</taxon>
        <taxon>Chlorophyta</taxon>
        <taxon>core chlorophytes</taxon>
        <taxon>Trebouxiophyceae</taxon>
        <taxon>Trebouxiophyceae incertae sedis</taxon>
        <taxon>Coccomyxaceae</taxon>
        <taxon>Coccomyxa</taxon>
    </lineage>
</organism>
<dbReference type="PANTHER" id="PTHR35006">
    <property type="entry name" value="GLYOXALASE FAMILY PROTEIN (AFU_ORTHOLOGUE AFUA_5G14830)"/>
    <property type="match status" value="1"/>
</dbReference>
<dbReference type="PROSITE" id="PS51819">
    <property type="entry name" value="VOC"/>
    <property type="match status" value="1"/>
</dbReference>
<evidence type="ECO:0000313" key="3">
    <source>
        <dbReference type="Proteomes" id="UP001491310"/>
    </source>
</evidence>
<evidence type="ECO:0000313" key="2">
    <source>
        <dbReference type="EMBL" id="KAK9907540.1"/>
    </source>
</evidence>
<comment type="caution">
    <text evidence="2">The sequence shown here is derived from an EMBL/GenBank/DDBJ whole genome shotgun (WGS) entry which is preliminary data.</text>
</comment>
<name>A0ABR2YKZ0_9CHLO</name>
<feature type="domain" description="VOC" evidence="1">
    <location>
        <begin position="50"/>
        <end position="167"/>
    </location>
</feature>
<dbReference type="CDD" id="cd07262">
    <property type="entry name" value="VOC_like"/>
    <property type="match status" value="1"/>
</dbReference>
<dbReference type="PANTHER" id="PTHR35006:SF2">
    <property type="entry name" value="GLYOXALASE FAMILY PROTEIN (AFU_ORTHOLOGUE AFUA_5G14830)"/>
    <property type="match status" value="1"/>
</dbReference>
<keyword evidence="3" id="KW-1185">Reference proteome</keyword>
<evidence type="ECO:0000259" key="1">
    <source>
        <dbReference type="PROSITE" id="PS51819"/>
    </source>
</evidence>
<dbReference type="Gene3D" id="3.10.180.10">
    <property type="entry name" value="2,3-Dihydroxybiphenyl 1,2-Dioxygenase, domain 1"/>
    <property type="match status" value="1"/>
</dbReference>
<sequence length="170" mass="18651">MSKCNSGLAYFIHLNSLSKREQQKFGSCYHSRYVAYFRAATDFIGQATMPIDHLMLKVKDWAKAKAYYSTALKPLGYEPVADWGTGGGFGVAGQSGNIYVKQEEKPTRAHFAILAPSEASVKEYYKLSLESGGTDNGAPGPRAHYGPNGVGCFVIDLDDNNIEVVYRPPE</sequence>
<reference evidence="2 3" key="1">
    <citation type="journal article" date="2024" name="Nat. Commun.">
        <title>Phylogenomics reveals the evolutionary origins of lichenization in chlorophyte algae.</title>
        <authorList>
            <person name="Puginier C."/>
            <person name="Libourel C."/>
            <person name="Otte J."/>
            <person name="Skaloud P."/>
            <person name="Haon M."/>
            <person name="Grisel S."/>
            <person name="Petersen M."/>
            <person name="Berrin J.G."/>
            <person name="Delaux P.M."/>
            <person name="Dal Grande F."/>
            <person name="Keller J."/>
        </authorList>
    </citation>
    <scope>NUCLEOTIDE SEQUENCE [LARGE SCALE GENOMIC DNA]</scope>
    <source>
        <strain evidence="2 3">SAG 216-7</strain>
    </source>
</reference>
<protein>
    <recommendedName>
        <fullName evidence="1">VOC domain-containing protein</fullName>
    </recommendedName>
</protein>